<dbReference type="AlphaFoldDB" id="A0A7H1MAB0"/>
<evidence type="ECO:0000313" key="3">
    <source>
        <dbReference type="Proteomes" id="UP000516412"/>
    </source>
</evidence>
<proteinExistence type="predicted"/>
<keyword evidence="1" id="KW-0472">Membrane</keyword>
<feature type="transmembrane region" description="Helical" evidence="1">
    <location>
        <begin position="20"/>
        <end position="42"/>
    </location>
</feature>
<protein>
    <submittedName>
        <fullName evidence="2">Class IIb bacteriocin lactobin A/cerein 7B family protein</fullName>
    </submittedName>
</protein>
<keyword evidence="1" id="KW-0812">Transmembrane</keyword>
<dbReference type="RefSeq" id="WP_214646373.1">
    <property type="nucleotide sequence ID" value="NZ_CP060414.2"/>
</dbReference>
<gene>
    <name evidence="2" type="ORF">H7A79_1717</name>
</gene>
<accession>A0A7H1MAB0</accession>
<dbReference type="Proteomes" id="UP000516412">
    <property type="component" value="Chromosome"/>
</dbReference>
<sequence length="47" mass="4976">MKELNHFELDKVTGGVIPVAIWALWGAAAEFAGGISVGLNHVNRTKG</sequence>
<organism evidence="2 3">
    <name type="scientific">Neisseria musculi</name>
    <dbReference type="NCBI Taxonomy" id="1815583"/>
    <lineage>
        <taxon>Bacteria</taxon>
        <taxon>Pseudomonadati</taxon>
        <taxon>Pseudomonadota</taxon>
        <taxon>Betaproteobacteria</taxon>
        <taxon>Neisseriales</taxon>
        <taxon>Neisseriaceae</taxon>
        <taxon>Neisseria</taxon>
    </lineage>
</organism>
<dbReference type="KEGG" id="nmus:H7A79_1717"/>
<reference evidence="2" key="1">
    <citation type="submission" date="2024-06" db="EMBL/GenBank/DDBJ databases">
        <title>Complete Genome Sequence of mouse commensal type strain Neisseria musculi.</title>
        <authorList>
            <person name="Thapa E."/>
            <person name="Aluvathingal J."/>
            <person name="Nadendla S."/>
            <person name="Mehta A."/>
            <person name="Tettelin H."/>
            <person name="Weyand N.J."/>
        </authorList>
    </citation>
    <scope>NUCLEOTIDE SEQUENCE</scope>
    <source>
        <strain evidence="2">NW831</strain>
    </source>
</reference>
<name>A0A7H1MAB0_9NEIS</name>
<dbReference type="NCBIfam" id="TIGR01847">
    <property type="entry name" value="bacteriocin_sig"/>
    <property type="match status" value="1"/>
</dbReference>
<evidence type="ECO:0000313" key="2">
    <source>
        <dbReference type="EMBL" id="QNT58575.1"/>
    </source>
</evidence>
<evidence type="ECO:0000256" key="1">
    <source>
        <dbReference type="SAM" id="Phobius"/>
    </source>
</evidence>
<dbReference type="InterPro" id="IPR010133">
    <property type="entry name" value="Bacteriocin_signal_seq"/>
</dbReference>
<dbReference type="EMBL" id="CP060414">
    <property type="protein sequence ID" value="QNT58575.1"/>
    <property type="molecule type" value="Genomic_DNA"/>
</dbReference>
<keyword evidence="3" id="KW-1185">Reference proteome</keyword>
<dbReference type="InterPro" id="IPR023991">
    <property type="entry name" value="Bacteriocin_IIb_lactobn/cerein"/>
</dbReference>
<keyword evidence="1" id="KW-1133">Transmembrane helix</keyword>
<dbReference type="NCBIfam" id="TIGR03949">
    <property type="entry name" value="bact_IIb_cerein"/>
    <property type="match status" value="1"/>
</dbReference>